<accession>A0A8E4DU40</accession>
<protein>
    <recommendedName>
        <fullName evidence="6">ATP-dependent Clp protease proteolytic subunit</fullName>
    </recommendedName>
</protein>
<evidence type="ECO:0000256" key="2">
    <source>
        <dbReference type="ARBA" id="ARBA00022490"/>
    </source>
</evidence>
<gene>
    <name evidence="7" type="ORF">XSP_001061</name>
</gene>
<dbReference type="Pfam" id="PF25209">
    <property type="entry name" value="Phage_capsid_4"/>
    <property type="match status" value="1"/>
</dbReference>
<dbReference type="GeneID" id="79388395"/>
<dbReference type="CDD" id="cd07016">
    <property type="entry name" value="S14_ClpP_1"/>
    <property type="match status" value="1"/>
</dbReference>
<dbReference type="PANTHER" id="PTHR10381">
    <property type="entry name" value="ATP-DEPENDENT CLP PROTEASE PROTEOLYTIC SUBUNIT"/>
    <property type="match status" value="1"/>
</dbReference>
<reference evidence="7 9" key="1">
    <citation type="submission" date="2020-07" db="EMBL/GenBank/DDBJ databases">
        <authorList>
            <person name="Teixeira M."/>
        </authorList>
    </citation>
    <scope>NUCLEOTIDE SEQUENCE</scope>
    <source>
        <strain evidence="8">1</strain>
        <strain evidence="7">Xanthomonas sp. CPBF 367</strain>
    </source>
</reference>
<keyword evidence="5" id="KW-0720">Serine protease</keyword>
<dbReference type="NCBIfam" id="NF045540">
    <property type="entry name" value="scaf_prot_MCP1"/>
    <property type="match status" value="1"/>
</dbReference>
<evidence type="ECO:0000313" key="8">
    <source>
        <dbReference type="EMBL" id="CAD1788786.1"/>
    </source>
</evidence>
<dbReference type="Pfam" id="PF00574">
    <property type="entry name" value="CLP_protease"/>
    <property type="match status" value="1"/>
</dbReference>
<sequence>MRPHALTAALGRVLADAGQALGPCLLKIEARANDVAEVMIYGTIGDSLWSESVSALELAEQINQITAGTIHVRINSGGGVVADGMAIYNALSQHAAHKVVFVDGQAASIASLIAMAGNEVVMYASSLLMVHAPHTIAAGNASSFRQYATALDAHAGAMLEAYATKTGKRSEVEQLLTDGADHWYTGAQAVEFGFADRVADTAAAARAEGACVVALTGYLQAITQAPGPVAAQLRGHIAAALSPSVFASLPEVTQTAVVGHIEDPMTQQTYLRILANAGGGQGATTTTTVTPPPAASAPVPVVAAAPDAAAAVQAALVAMRGRNTDIMAMAEPHMGNAEIRAYVDGVIAAADPNVTADNVGRHILALMGRNGEPLNGRAGVVAGGDQRDNVRAAMTNAIQARVGMAQAAADNPYRGHSLAEMARECLVQAGVNPRGMDRREIVGMAFTHSTSDFPALLGDAARRSVLQGYQEVEERFSEFTRAVSVPDFKPTNLVGLGAFSDLLPVREGGEYKQGTFSEQSQSMQIVTWGRLYTITRQAVINDDLGIFSDVPRKMGQAAKRTLAKAVFELITKNPKLADGKTLFHADHGNLLPSATITTESVSAMQARMALQKDADGNVIRVPMKTLLTPVALSGAALTVRAAEYAVGGANNQTTPNIVRNTFEVESDGRLDGADPKAWYGLANSAYVDALVVGYLDGNQTPYLEQHEGFTVDGVAWKVRMDAAPAIADYRGIYKNPGQ</sequence>
<dbReference type="EMBL" id="LR824641">
    <property type="protein sequence ID" value="CAD0317877.1"/>
    <property type="molecule type" value="Genomic_DNA"/>
</dbReference>
<dbReference type="PRINTS" id="PR00127">
    <property type="entry name" value="CLPPROTEASEP"/>
</dbReference>
<evidence type="ECO:0000256" key="6">
    <source>
        <dbReference type="RuleBase" id="RU003567"/>
    </source>
</evidence>
<dbReference type="InterPro" id="IPR029045">
    <property type="entry name" value="ClpP/crotonase-like_dom_sf"/>
</dbReference>
<dbReference type="GO" id="GO:0009368">
    <property type="term" value="C:endopeptidase Clp complex"/>
    <property type="evidence" value="ECO:0007669"/>
    <property type="project" value="TreeGrafter"/>
</dbReference>
<evidence type="ECO:0000313" key="7">
    <source>
        <dbReference type="EMBL" id="CAD0317877.1"/>
    </source>
</evidence>
<evidence type="ECO:0000313" key="9">
    <source>
        <dbReference type="Proteomes" id="UP000515493"/>
    </source>
</evidence>
<dbReference type="Gene3D" id="3.90.226.10">
    <property type="entry name" value="2-enoyl-CoA Hydratase, Chain A, domain 1"/>
    <property type="match status" value="1"/>
</dbReference>
<evidence type="ECO:0000256" key="5">
    <source>
        <dbReference type="ARBA" id="ARBA00022825"/>
    </source>
</evidence>
<dbReference type="AlphaFoldDB" id="A0A8E4DU40"/>
<keyword evidence="2" id="KW-0963">Cytoplasm</keyword>
<dbReference type="GO" id="GO:0051117">
    <property type="term" value="F:ATPase binding"/>
    <property type="evidence" value="ECO:0007669"/>
    <property type="project" value="TreeGrafter"/>
</dbReference>
<dbReference type="GO" id="GO:0004252">
    <property type="term" value="F:serine-type endopeptidase activity"/>
    <property type="evidence" value="ECO:0007669"/>
    <property type="project" value="InterPro"/>
</dbReference>
<dbReference type="InterPro" id="IPR023562">
    <property type="entry name" value="ClpP/TepA"/>
</dbReference>
<dbReference type="EMBL" id="LR861803">
    <property type="protein sequence ID" value="CAD1788786.1"/>
    <property type="molecule type" value="Genomic_DNA"/>
</dbReference>
<name>A0A8E4DU40_9XANT</name>
<dbReference type="GO" id="GO:0004176">
    <property type="term" value="F:ATP-dependent peptidase activity"/>
    <property type="evidence" value="ECO:0007669"/>
    <property type="project" value="InterPro"/>
</dbReference>
<dbReference type="GO" id="GO:0006515">
    <property type="term" value="P:protein quality control for misfolded or incompletely synthesized proteins"/>
    <property type="evidence" value="ECO:0007669"/>
    <property type="project" value="TreeGrafter"/>
</dbReference>
<dbReference type="RefSeq" id="WP_119130853.1">
    <property type="nucleotide sequence ID" value="NZ_LR861803.1"/>
</dbReference>
<proteinExistence type="inferred from homology"/>
<dbReference type="NCBIfam" id="NF045542">
    <property type="entry name" value="Clp_rel_HeadMat"/>
    <property type="match status" value="1"/>
</dbReference>
<keyword evidence="3 7" id="KW-0645">Protease</keyword>
<evidence type="ECO:0000256" key="3">
    <source>
        <dbReference type="ARBA" id="ARBA00022670"/>
    </source>
</evidence>
<dbReference type="KEGG" id="xeu:XSP_001061"/>
<dbReference type="SUPFAM" id="SSF52096">
    <property type="entry name" value="ClpP/crotonase"/>
    <property type="match status" value="1"/>
</dbReference>
<evidence type="ECO:0000256" key="1">
    <source>
        <dbReference type="ARBA" id="ARBA00007039"/>
    </source>
</evidence>
<dbReference type="PANTHER" id="PTHR10381:SF70">
    <property type="entry name" value="ATP-DEPENDENT CLP PROTEASE PROTEOLYTIC SUBUNIT"/>
    <property type="match status" value="1"/>
</dbReference>
<organism evidence="7">
    <name type="scientific">Xanthomonas euroxanthea</name>
    <dbReference type="NCBI Taxonomy" id="2259622"/>
    <lineage>
        <taxon>Bacteria</taxon>
        <taxon>Pseudomonadati</taxon>
        <taxon>Pseudomonadota</taxon>
        <taxon>Gammaproteobacteria</taxon>
        <taxon>Lysobacterales</taxon>
        <taxon>Lysobacteraceae</taxon>
        <taxon>Xanthomonas</taxon>
    </lineage>
</organism>
<dbReference type="Proteomes" id="UP000515493">
    <property type="component" value="Chromosome"/>
</dbReference>
<evidence type="ECO:0000256" key="4">
    <source>
        <dbReference type="ARBA" id="ARBA00022801"/>
    </source>
</evidence>
<comment type="similarity">
    <text evidence="1 6">Belongs to the peptidase S14 family.</text>
</comment>
<dbReference type="InterPro" id="IPR001907">
    <property type="entry name" value="ClpP"/>
</dbReference>
<keyword evidence="4" id="KW-0378">Hydrolase</keyword>